<keyword evidence="2" id="KW-0238">DNA-binding</keyword>
<dbReference type="GO" id="GO:0000976">
    <property type="term" value="F:transcription cis-regulatory region binding"/>
    <property type="evidence" value="ECO:0007669"/>
    <property type="project" value="TreeGrafter"/>
</dbReference>
<dbReference type="EMBL" id="BNBC01000077">
    <property type="protein sequence ID" value="GHF17164.1"/>
    <property type="molecule type" value="Genomic_DNA"/>
</dbReference>
<dbReference type="RefSeq" id="WP_189908109.1">
    <property type="nucleotide sequence ID" value="NZ_BNBC01000077.1"/>
</dbReference>
<proteinExistence type="predicted"/>
<dbReference type="Pfam" id="PF13377">
    <property type="entry name" value="Peripla_BP_3"/>
    <property type="match status" value="1"/>
</dbReference>
<keyword evidence="3" id="KW-0804">Transcription</keyword>
<name>A0A919APM3_9ACTN</name>
<dbReference type="InterPro" id="IPR028082">
    <property type="entry name" value="Peripla_BP_I"/>
</dbReference>
<dbReference type="PROSITE" id="PS51000">
    <property type="entry name" value="HTH_DEOR_2"/>
    <property type="match status" value="1"/>
</dbReference>
<evidence type="ECO:0000313" key="6">
    <source>
        <dbReference type="Proteomes" id="UP000641386"/>
    </source>
</evidence>
<dbReference type="Gene3D" id="1.10.10.10">
    <property type="entry name" value="Winged helix-like DNA-binding domain superfamily/Winged helix DNA-binding domain"/>
    <property type="match status" value="1"/>
</dbReference>
<dbReference type="InterPro" id="IPR018356">
    <property type="entry name" value="Tscrpt_reg_HTH_DeoR_CS"/>
</dbReference>
<gene>
    <name evidence="5" type="primary">lacI</name>
    <name evidence="5" type="ORF">GCM10014715_85340</name>
</gene>
<dbReference type="PANTHER" id="PTHR30146:SF155">
    <property type="entry name" value="ALANINE RACEMASE"/>
    <property type="match status" value="1"/>
</dbReference>
<sequence>MHAEDRHQAILRKVRRHGSVRVTEVAAELRVSPVTVRKDVEVLAERGLVVRVHGGARLPEDGAPSTVDGTGAVPRHGARELTFGLVVPSATYYYPEVIRAVREAATACGARLLLRISEYDVDGERAQARAMVEAGVDGLLLAPTAGTATHADSAWYEELGIPLVLVERRPRPVGPPVEHVVTDHAYGARLAVHHLVTHGRRRIALLARGGTPTAPLLEEGFRAGLHLAGLEVPEDVGHVDLGMDRPGTPEYDGAMERFLDAVAAGRIDAAVVHPDGDALVLLQRLSARSLTVPGDLSIVSYDDEVAGLGDLPLSAVAPSKHEVGVSAVELLAARVAEPDRPRRQVSILPELRVRASSGGT</sequence>
<dbReference type="Gene3D" id="3.40.50.2300">
    <property type="match status" value="2"/>
</dbReference>
<dbReference type="PROSITE" id="PS00894">
    <property type="entry name" value="HTH_DEOR_1"/>
    <property type="match status" value="1"/>
</dbReference>
<dbReference type="PANTHER" id="PTHR30146">
    <property type="entry name" value="LACI-RELATED TRANSCRIPTIONAL REPRESSOR"/>
    <property type="match status" value="1"/>
</dbReference>
<dbReference type="Proteomes" id="UP000641386">
    <property type="component" value="Unassembled WGS sequence"/>
</dbReference>
<dbReference type="InterPro" id="IPR036390">
    <property type="entry name" value="WH_DNA-bd_sf"/>
</dbReference>
<keyword evidence="1" id="KW-0805">Transcription regulation</keyword>
<organism evidence="5 6">
    <name type="scientific">Streptomyces spiralis</name>
    <dbReference type="NCBI Taxonomy" id="66376"/>
    <lineage>
        <taxon>Bacteria</taxon>
        <taxon>Bacillati</taxon>
        <taxon>Actinomycetota</taxon>
        <taxon>Actinomycetes</taxon>
        <taxon>Kitasatosporales</taxon>
        <taxon>Streptomycetaceae</taxon>
        <taxon>Streptomyces</taxon>
    </lineage>
</organism>
<dbReference type="SMART" id="SM00420">
    <property type="entry name" value="HTH_DEOR"/>
    <property type="match status" value="1"/>
</dbReference>
<evidence type="ECO:0000259" key="4">
    <source>
        <dbReference type="PROSITE" id="PS51000"/>
    </source>
</evidence>
<dbReference type="InterPro" id="IPR046335">
    <property type="entry name" value="LacI/GalR-like_sensor"/>
</dbReference>
<dbReference type="AlphaFoldDB" id="A0A919APM3"/>
<feature type="domain" description="HTH deoR-type" evidence="4">
    <location>
        <begin position="3"/>
        <end position="58"/>
    </location>
</feature>
<evidence type="ECO:0000256" key="3">
    <source>
        <dbReference type="ARBA" id="ARBA00023163"/>
    </source>
</evidence>
<dbReference type="InterPro" id="IPR036388">
    <property type="entry name" value="WH-like_DNA-bd_sf"/>
</dbReference>
<dbReference type="SUPFAM" id="SSF53822">
    <property type="entry name" value="Periplasmic binding protein-like I"/>
    <property type="match status" value="1"/>
</dbReference>
<accession>A0A919APM3</accession>
<protein>
    <submittedName>
        <fullName evidence="5">LacI family transcriptional regulator</fullName>
    </submittedName>
</protein>
<dbReference type="SUPFAM" id="SSF46785">
    <property type="entry name" value="Winged helix' DNA-binding domain"/>
    <property type="match status" value="1"/>
</dbReference>
<comment type="caution">
    <text evidence="5">The sequence shown here is derived from an EMBL/GenBank/DDBJ whole genome shotgun (WGS) entry which is preliminary data.</text>
</comment>
<dbReference type="PRINTS" id="PR00037">
    <property type="entry name" value="HTHLACR"/>
</dbReference>
<dbReference type="GO" id="GO:0003700">
    <property type="term" value="F:DNA-binding transcription factor activity"/>
    <property type="evidence" value="ECO:0007669"/>
    <property type="project" value="InterPro"/>
</dbReference>
<evidence type="ECO:0000256" key="2">
    <source>
        <dbReference type="ARBA" id="ARBA00023125"/>
    </source>
</evidence>
<reference evidence="5" key="2">
    <citation type="submission" date="2020-09" db="EMBL/GenBank/DDBJ databases">
        <authorList>
            <person name="Sun Q."/>
            <person name="Ohkuma M."/>
        </authorList>
    </citation>
    <scope>NUCLEOTIDE SEQUENCE</scope>
    <source>
        <strain evidence="5">JCM 3302</strain>
    </source>
</reference>
<reference evidence="5" key="1">
    <citation type="journal article" date="2014" name="Int. J. Syst. Evol. Microbiol.">
        <title>Complete genome sequence of Corynebacterium casei LMG S-19264T (=DSM 44701T), isolated from a smear-ripened cheese.</title>
        <authorList>
            <consortium name="US DOE Joint Genome Institute (JGI-PGF)"/>
            <person name="Walter F."/>
            <person name="Albersmeier A."/>
            <person name="Kalinowski J."/>
            <person name="Ruckert C."/>
        </authorList>
    </citation>
    <scope>NUCLEOTIDE SEQUENCE</scope>
    <source>
        <strain evidence="5">JCM 3302</strain>
    </source>
</reference>
<evidence type="ECO:0000313" key="5">
    <source>
        <dbReference type="EMBL" id="GHF17164.1"/>
    </source>
</evidence>
<evidence type="ECO:0000256" key="1">
    <source>
        <dbReference type="ARBA" id="ARBA00023015"/>
    </source>
</evidence>
<dbReference type="Pfam" id="PF08220">
    <property type="entry name" value="HTH_DeoR"/>
    <property type="match status" value="1"/>
</dbReference>
<keyword evidence="6" id="KW-1185">Reference proteome</keyword>
<dbReference type="InterPro" id="IPR001034">
    <property type="entry name" value="DeoR_HTH"/>
</dbReference>